<gene>
    <name evidence="3" type="ORF">B0T25DRAFT_553411</name>
</gene>
<dbReference type="AlphaFoldDB" id="A0AAJ0HCH0"/>
<evidence type="ECO:0000259" key="2">
    <source>
        <dbReference type="Pfam" id="PF24476"/>
    </source>
</evidence>
<feature type="domain" description="DUF7580" evidence="2">
    <location>
        <begin position="354"/>
        <end position="578"/>
    </location>
</feature>
<dbReference type="EMBL" id="JAUIQD010000006">
    <property type="protein sequence ID" value="KAK3347007.1"/>
    <property type="molecule type" value="Genomic_DNA"/>
</dbReference>
<dbReference type="PANTHER" id="PTHR35186">
    <property type="entry name" value="ANK_REP_REGION DOMAIN-CONTAINING PROTEIN"/>
    <property type="match status" value="1"/>
</dbReference>
<evidence type="ECO:0000313" key="3">
    <source>
        <dbReference type="EMBL" id="KAK3347007.1"/>
    </source>
</evidence>
<keyword evidence="4" id="KW-1185">Reference proteome</keyword>
<evidence type="ECO:0000313" key="4">
    <source>
        <dbReference type="Proteomes" id="UP001275084"/>
    </source>
</evidence>
<reference evidence="3" key="2">
    <citation type="submission" date="2023-06" db="EMBL/GenBank/DDBJ databases">
        <authorList>
            <consortium name="Lawrence Berkeley National Laboratory"/>
            <person name="Haridas S."/>
            <person name="Hensen N."/>
            <person name="Bonometti L."/>
            <person name="Westerberg I."/>
            <person name="Brannstrom I.O."/>
            <person name="Guillou S."/>
            <person name="Cros-Aarteil S."/>
            <person name="Calhoun S."/>
            <person name="Kuo A."/>
            <person name="Mondo S."/>
            <person name="Pangilinan J."/>
            <person name="Riley R."/>
            <person name="Labutti K."/>
            <person name="Andreopoulos B."/>
            <person name="Lipzen A."/>
            <person name="Chen C."/>
            <person name="Yanf M."/>
            <person name="Daum C."/>
            <person name="Ng V."/>
            <person name="Clum A."/>
            <person name="Steindorff A."/>
            <person name="Ohm R."/>
            <person name="Martin F."/>
            <person name="Silar P."/>
            <person name="Natvig D."/>
            <person name="Lalanne C."/>
            <person name="Gautier V."/>
            <person name="Ament-Velasquez S.L."/>
            <person name="Kruys A."/>
            <person name="Hutchinson M.I."/>
            <person name="Powell A.J."/>
            <person name="Barry K."/>
            <person name="Miller A.N."/>
            <person name="Grigoriev I.V."/>
            <person name="Debuchy R."/>
            <person name="Gladieux P."/>
            <person name="Thoren M.H."/>
            <person name="Johannesson H."/>
        </authorList>
    </citation>
    <scope>NUCLEOTIDE SEQUENCE</scope>
    <source>
        <strain evidence="3">CBS 955.72</strain>
    </source>
</reference>
<feature type="region of interest" description="Disordered" evidence="1">
    <location>
        <begin position="373"/>
        <end position="399"/>
    </location>
</feature>
<reference evidence="3" key="1">
    <citation type="journal article" date="2023" name="Mol. Phylogenet. Evol.">
        <title>Genome-scale phylogeny and comparative genomics of the fungal order Sordariales.</title>
        <authorList>
            <person name="Hensen N."/>
            <person name="Bonometti L."/>
            <person name="Westerberg I."/>
            <person name="Brannstrom I.O."/>
            <person name="Guillou S."/>
            <person name="Cros-Aarteil S."/>
            <person name="Calhoun S."/>
            <person name="Haridas S."/>
            <person name="Kuo A."/>
            <person name="Mondo S."/>
            <person name="Pangilinan J."/>
            <person name="Riley R."/>
            <person name="LaButti K."/>
            <person name="Andreopoulos B."/>
            <person name="Lipzen A."/>
            <person name="Chen C."/>
            <person name="Yan M."/>
            <person name="Daum C."/>
            <person name="Ng V."/>
            <person name="Clum A."/>
            <person name="Steindorff A."/>
            <person name="Ohm R.A."/>
            <person name="Martin F."/>
            <person name="Silar P."/>
            <person name="Natvig D.O."/>
            <person name="Lalanne C."/>
            <person name="Gautier V."/>
            <person name="Ament-Velasquez S.L."/>
            <person name="Kruys A."/>
            <person name="Hutchinson M.I."/>
            <person name="Powell A.J."/>
            <person name="Barry K."/>
            <person name="Miller A.N."/>
            <person name="Grigoriev I.V."/>
            <person name="Debuchy R."/>
            <person name="Gladieux P."/>
            <person name="Hiltunen Thoren M."/>
            <person name="Johannesson H."/>
        </authorList>
    </citation>
    <scope>NUCLEOTIDE SEQUENCE</scope>
    <source>
        <strain evidence="3">CBS 955.72</strain>
    </source>
</reference>
<comment type="caution">
    <text evidence="3">The sequence shown here is derived from an EMBL/GenBank/DDBJ whole genome shotgun (WGS) entry which is preliminary data.</text>
</comment>
<sequence length="589" mass="66004">MDPISITLGVAPLCLAAFKGSRRLKEKIKLLRKYEGEINRFRTRFKTQIAVFRDESQLLLQAAGIQRTVAVGMLSDYSHEQWTAENVEQSIQKHLDHKYTEVREVSERIVEQIGKIEDLLGRFETEEPSHGRLQAQAHRAGHALGLVMRKSLMEDGIESLIEAIGEFRRHRKTAKAFQKPDARVHTQRKTLPHTYGLVAKHSASFFSSLSEAWSCLGSAGKHMKHTARWFLQSDTTDSCVNFRVGLESEVPTGTLNQRSLLLLRIRSENTLWANATFLSPGDSDSEHDDSERPAKVRKVRFAESPWQASARAPQQDACDNPNDEKKMPKAAATHNLGGTVDMCNHLFKQSRDLQGQGQESSIGYLKSQNNLSHHLTTDESRESTAIQTHPRPPASLASAVRQERAVDISVNDQLRLALRLSQAVLQYHATQWWPESWDLSHLSYFDTGTELSESLETLHIGTRLTSKTEAVTLQAALADALSPPADDDGLLLCGVRNVTLYCLGATLLQIGRWECLPDPSDIVQIRKTAARPSRMGPKFDRLIASCLYCDFGFGADLNTRELQTAMYENVICELERMVHMLEGNIAGEN</sequence>
<proteinExistence type="predicted"/>
<organism evidence="3 4">
    <name type="scientific">Lasiosphaeria hispida</name>
    <dbReference type="NCBI Taxonomy" id="260671"/>
    <lineage>
        <taxon>Eukaryota</taxon>
        <taxon>Fungi</taxon>
        <taxon>Dikarya</taxon>
        <taxon>Ascomycota</taxon>
        <taxon>Pezizomycotina</taxon>
        <taxon>Sordariomycetes</taxon>
        <taxon>Sordariomycetidae</taxon>
        <taxon>Sordariales</taxon>
        <taxon>Lasiosphaeriaceae</taxon>
        <taxon>Lasiosphaeria</taxon>
    </lineage>
</organism>
<name>A0AAJ0HCH0_9PEZI</name>
<protein>
    <recommendedName>
        <fullName evidence="2">DUF7580 domain-containing protein</fullName>
    </recommendedName>
</protein>
<feature type="region of interest" description="Disordered" evidence="1">
    <location>
        <begin position="302"/>
        <end position="328"/>
    </location>
</feature>
<dbReference type="InterPro" id="IPR056002">
    <property type="entry name" value="DUF7580"/>
</dbReference>
<evidence type="ECO:0000256" key="1">
    <source>
        <dbReference type="SAM" id="MobiDB-lite"/>
    </source>
</evidence>
<dbReference type="Pfam" id="PF24476">
    <property type="entry name" value="DUF7580"/>
    <property type="match status" value="1"/>
</dbReference>
<dbReference type="PANTHER" id="PTHR35186:SF4">
    <property type="entry name" value="PRION-INHIBITION AND PROPAGATION HELO DOMAIN-CONTAINING PROTEIN"/>
    <property type="match status" value="1"/>
</dbReference>
<accession>A0AAJ0HCH0</accession>
<dbReference type="Proteomes" id="UP001275084">
    <property type="component" value="Unassembled WGS sequence"/>
</dbReference>